<accession>A0A0A9H3G2</accession>
<evidence type="ECO:0000313" key="1">
    <source>
        <dbReference type="EMBL" id="JAE30334.1"/>
    </source>
</evidence>
<name>A0A0A9H3G2_ARUDO</name>
<dbReference type="EMBL" id="GBRH01167562">
    <property type="protein sequence ID" value="JAE30334.1"/>
    <property type="molecule type" value="Transcribed_RNA"/>
</dbReference>
<organism evidence="1">
    <name type="scientific">Arundo donax</name>
    <name type="common">Giant reed</name>
    <name type="synonym">Donax arundinaceus</name>
    <dbReference type="NCBI Taxonomy" id="35708"/>
    <lineage>
        <taxon>Eukaryota</taxon>
        <taxon>Viridiplantae</taxon>
        <taxon>Streptophyta</taxon>
        <taxon>Embryophyta</taxon>
        <taxon>Tracheophyta</taxon>
        <taxon>Spermatophyta</taxon>
        <taxon>Magnoliopsida</taxon>
        <taxon>Liliopsida</taxon>
        <taxon>Poales</taxon>
        <taxon>Poaceae</taxon>
        <taxon>PACMAD clade</taxon>
        <taxon>Arundinoideae</taxon>
        <taxon>Arundineae</taxon>
        <taxon>Arundo</taxon>
    </lineage>
</organism>
<sequence>MSCLRVVVRWIHLKISCGVRCFPDGSLP</sequence>
<protein>
    <submittedName>
        <fullName evidence="1">Uncharacterized protein</fullName>
    </submittedName>
</protein>
<dbReference type="AlphaFoldDB" id="A0A0A9H3G2"/>
<reference evidence="1" key="2">
    <citation type="journal article" date="2015" name="Data Brief">
        <title>Shoot transcriptome of the giant reed, Arundo donax.</title>
        <authorList>
            <person name="Barrero R.A."/>
            <person name="Guerrero F.D."/>
            <person name="Moolhuijzen P."/>
            <person name="Goolsby J.A."/>
            <person name="Tidwell J."/>
            <person name="Bellgard S.E."/>
            <person name="Bellgard M.I."/>
        </authorList>
    </citation>
    <scope>NUCLEOTIDE SEQUENCE</scope>
    <source>
        <tissue evidence="1">Shoot tissue taken approximately 20 cm above the soil surface</tissue>
    </source>
</reference>
<reference evidence="1" key="1">
    <citation type="submission" date="2014-09" db="EMBL/GenBank/DDBJ databases">
        <authorList>
            <person name="Magalhaes I.L.F."/>
            <person name="Oliveira U."/>
            <person name="Santos F.R."/>
            <person name="Vidigal T.H.D.A."/>
            <person name="Brescovit A.D."/>
            <person name="Santos A.J."/>
        </authorList>
    </citation>
    <scope>NUCLEOTIDE SEQUENCE</scope>
    <source>
        <tissue evidence="1">Shoot tissue taken approximately 20 cm above the soil surface</tissue>
    </source>
</reference>
<proteinExistence type="predicted"/>